<feature type="region of interest" description="Disordered" evidence="1">
    <location>
        <begin position="1"/>
        <end position="24"/>
    </location>
</feature>
<protein>
    <submittedName>
        <fullName evidence="2">Uncharacterized protein</fullName>
    </submittedName>
</protein>
<dbReference type="AlphaFoldDB" id="A0AAD9PV69"/>
<name>A0AAD9PV69_ACRCE</name>
<dbReference type="EMBL" id="JARQWQ010000122">
    <property type="protein sequence ID" value="KAK2549689.1"/>
    <property type="molecule type" value="Genomic_DNA"/>
</dbReference>
<feature type="compositionally biased region" description="Polar residues" evidence="1">
    <location>
        <begin position="85"/>
        <end position="97"/>
    </location>
</feature>
<dbReference type="Proteomes" id="UP001249851">
    <property type="component" value="Unassembled WGS sequence"/>
</dbReference>
<proteinExistence type="predicted"/>
<accession>A0AAD9PV69</accession>
<comment type="caution">
    <text evidence="2">The sequence shown here is derived from an EMBL/GenBank/DDBJ whole genome shotgun (WGS) entry which is preliminary data.</text>
</comment>
<evidence type="ECO:0000313" key="2">
    <source>
        <dbReference type="EMBL" id="KAK2549689.1"/>
    </source>
</evidence>
<gene>
    <name evidence="2" type="ORF">P5673_029814</name>
</gene>
<reference evidence="2" key="2">
    <citation type="journal article" date="2023" name="Science">
        <title>Genomic signatures of disease resistance in endangered staghorn corals.</title>
        <authorList>
            <person name="Vollmer S.V."/>
            <person name="Selwyn J.D."/>
            <person name="Despard B.A."/>
            <person name="Roesel C.L."/>
        </authorList>
    </citation>
    <scope>NUCLEOTIDE SEQUENCE</scope>
    <source>
        <strain evidence="2">K2</strain>
    </source>
</reference>
<keyword evidence="3" id="KW-1185">Reference proteome</keyword>
<evidence type="ECO:0000313" key="3">
    <source>
        <dbReference type="Proteomes" id="UP001249851"/>
    </source>
</evidence>
<evidence type="ECO:0000256" key="1">
    <source>
        <dbReference type="SAM" id="MobiDB-lite"/>
    </source>
</evidence>
<feature type="region of interest" description="Disordered" evidence="1">
    <location>
        <begin position="82"/>
        <end position="117"/>
    </location>
</feature>
<reference evidence="2" key="1">
    <citation type="journal article" date="2023" name="G3 (Bethesda)">
        <title>Whole genome assembly and annotation of the endangered Caribbean coral Acropora cervicornis.</title>
        <authorList>
            <person name="Selwyn J.D."/>
            <person name="Vollmer S.V."/>
        </authorList>
    </citation>
    <scope>NUCLEOTIDE SEQUENCE</scope>
    <source>
        <strain evidence="2">K2</strain>
    </source>
</reference>
<sequence>MFYKSRDKALPKARGPQRETRERKALCPLPRNIIKKDFHSARENLFKDTQELNSGMKINTSTKKNHSIKIPADYVPVWKKPLRTGKSQGVSSNQSPQRKAGPTHCKVLRQPPMKFRL</sequence>
<organism evidence="2 3">
    <name type="scientific">Acropora cervicornis</name>
    <name type="common">Staghorn coral</name>
    <dbReference type="NCBI Taxonomy" id="6130"/>
    <lineage>
        <taxon>Eukaryota</taxon>
        <taxon>Metazoa</taxon>
        <taxon>Cnidaria</taxon>
        <taxon>Anthozoa</taxon>
        <taxon>Hexacorallia</taxon>
        <taxon>Scleractinia</taxon>
        <taxon>Astrocoeniina</taxon>
        <taxon>Acroporidae</taxon>
        <taxon>Acropora</taxon>
    </lineage>
</organism>